<dbReference type="InterPro" id="IPR054708">
    <property type="entry name" value="MTPAP-like_central"/>
</dbReference>
<dbReference type="InterPro" id="IPR035979">
    <property type="entry name" value="RBD_domain_sf"/>
</dbReference>
<dbReference type="CDD" id="cd00590">
    <property type="entry name" value="RRM_SF"/>
    <property type="match status" value="1"/>
</dbReference>
<reference evidence="11" key="1">
    <citation type="submission" date="2021-02" db="EMBL/GenBank/DDBJ databases">
        <authorList>
            <person name="Dougan E. K."/>
            <person name="Rhodes N."/>
            <person name="Thang M."/>
            <person name="Chan C."/>
        </authorList>
    </citation>
    <scope>NUCLEOTIDE SEQUENCE</scope>
</reference>
<feature type="domain" description="Poly(A) RNA polymerase mitochondrial-like central palm" evidence="10">
    <location>
        <begin position="17"/>
        <end position="148"/>
    </location>
</feature>
<dbReference type="EMBL" id="CAJNNV010025244">
    <property type="protein sequence ID" value="CAE8613353.1"/>
    <property type="molecule type" value="Genomic_DNA"/>
</dbReference>
<feature type="region of interest" description="Disordered" evidence="8">
    <location>
        <begin position="697"/>
        <end position="718"/>
    </location>
</feature>
<dbReference type="InterPro" id="IPR043519">
    <property type="entry name" value="NT_sf"/>
</dbReference>
<evidence type="ECO:0008006" key="13">
    <source>
        <dbReference type="Google" id="ProtNLM"/>
    </source>
</evidence>
<protein>
    <recommendedName>
        <fullName evidence="13">Polynucleotide adenylyltransferase</fullName>
    </recommendedName>
</protein>
<organism evidence="11 12">
    <name type="scientific">Polarella glacialis</name>
    <name type="common">Dinoflagellate</name>
    <dbReference type="NCBI Taxonomy" id="89957"/>
    <lineage>
        <taxon>Eukaryota</taxon>
        <taxon>Sar</taxon>
        <taxon>Alveolata</taxon>
        <taxon>Dinophyceae</taxon>
        <taxon>Suessiales</taxon>
        <taxon>Suessiaceae</taxon>
        <taxon>Polarella</taxon>
    </lineage>
</organism>
<evidence type="ECO:0000256" key="8">
    <source>
        <dbReference type="SAM" id="MobiDB-lite"/>
    </source>
</evidence>
<keyword evidence="7" id="KW-0460">Magnesium</keyword>
<dbReference type="GO" id="GO:0005737">
    <property type="term" value="C:cytoplasm"/>
    <property type="evidence" value="ECO:0007669"/>
    <property type="project" value="UniProtKB-SubCell"/>
</dbReference>
<accession>A0A813FFX6</accession>
<feature type="domain" description="PAP-associated" evidence="9">
    <location>
        <begin position="243"/>
        <end position="300"/>
    </location>
</feature>
<evidence type="ECO:0000256" key="6">
    <source>
        <dbReference type="ARBA" id="ARBA00022723"/>
    </source>
</evidence>
<keyword evidence="5" id="KW-0808">Transferase</keyword>
<comment type="caution">
    <text evidence="11">The sequence shown here is derived from an EMBL/GenBank/DDBJ whole genome shotgun (WGS) entry which is preliminary data.</text>
</comment>
<dbReference type="GO" id="GO:0003676">
    <property type="term" value="F:nucleic acid binding"/>
    <property type="evidence" value="ECO:0007669"/>
    <property type="project" value="InterPro"/>
</dbReference>
<dbReference type="SUPFAM" id="SSF81301">
    <property type="entry name" value="Nucleotidyltransferase"/>
    <property type="match status" value="1"/>
</dbReference>
<comment type="subcellular location">
    <subcellularLocation>
        <location evidence="3">Cytoplasm</location>
    </subcellularLocation>
</comment>
<gene>
    <name evidence="11" type="ORF">PGLA1383_LOCUS31124</name>
</gene>
<evidence type="ECO:0000313" key="12">
    <source>
        <dbReference type="Proteomes" id="UP000654075"/>
    </source>
</evidence>
<evidence type="ECO:0000256" key="3">
    <source>
        <dbReference type="ARBA" id="ARBA00004496"/>
    </source>
</evidence>
<feature type="compositionally biased region" description="Pro residues" evidence="8">
    <location>
        <begin position="509"/>
        <end position="519"/>
    </location>
</feature>
<feature type="region of interest" description="Disordered" evidence="8">
    <location>
        <begin position="508"/>
        <end position="535"/>
    </location>
</feature>
<dbReference type="PANTHER" id="PTHR12271:SF40">
    <property type="entry name" value="POLY(A) RNA POLYMERASE GLD2"/>
    <property type="match status" value="1"/>
</dbReference>
<dbReference type="InterPro" id="IPR002058">
    <property type="entry name" value="PAP_assoc"/>
</dbReference>
<dbReference type="Proteomes" id="UP000654075">
    <property type="component" value="Unassembled WGS sequence"/>
</dbReference>
<evidence type="ECO:0000256" key="2">
    <source>
        <dbReference type="ARBA" id="ARBA00001946"/>
    </source>
</evidence>
<name>A0A813FFX6_POLGL</name>
<dbReference type="Gene3D" id="3.30.460.10">
    <property type="entry name" value="Beta Polymerase, domain 2"/>
    <property type="match status" value="1"/>
</dbReference>
<dbReference type="Pfam" id="PF22600">
    <property type="entry name" value="MTPAP-like_central"/>
    <property type="match status" value="1"/>
</dbReference>
<dbReference type="GO" id="GO:0016779">
    <property type="term" value="F:nucleotidyltransferase activity"/>
    <property type="evidence" value="ECO:0007669"/>
    <property type="project" value="TreeGrafter"/>
</dbReference>
<comment type="cofactor">
    <cofactor evidence="2">
        <name>Mg(2+)</name>
        <dbReference type="ChEBI" id="CHEBI:18420"/>
    </cofactor>
</comment>
<dbReference type="GO" id="GO:0046872">
    <property type="term" value="F:metal ion binding"/>
    <property type="evidence" value="ECO:0007669"/>
    <property type="project" value="UniProtKB-KW"/>
</dbReference>
<sequence>MTLSPPLDGIVVSKLTKELKDSQRSFLDMNDRERAAKRIRLVLQGIARQHGLSSGKVEMFGSFLNGFKTGTSDLDIVFVGSTGAEHTTSVLGKFAQQAAEYGFENITKIFQASVPLLKLTDTKSQLEVDFCINNQLGVRNSLLLSAYCKCDSRVLLVGRLVKDWAKKLELVGTADGCLNSYAYMLLVIFFLQSVQPPVLPNLQSMATETVPVKDFKWGGDDCWETKFESDVTTIPQSKNVMPVGELMIRFFHFFTRVFDWRSHAVCMRLKLPGAAVDKFSLTLPTNDDQWYVEDPFDLKHNLAGKCSRVGRQRILDHMDDALQTLSTTGNWSKACPPNKQQFHFMKCRVSQGVTPQALLEEFEAYDLIKLHFPKPDGSNRMGQAFLEFADSTARRRAHTLNEKYIADCQLQLHYSTQHSLAEAVGQGAFSTYEMASYKMQRQVLAARVESIGMGSASYQDMGISANGGHMQYYNSSMMNQSGAAMTDTMAYRYFGQQGQGPCTQVMVQRPPPPPPPPLQQAPQLGGWDQSGATAHHNGSMQVQMNIQPKTAPRWQSAVELETANGIPLVGQWLQDQPWLQGQPWQQQMKSQPLVNDQHRSLEREPASLTKNNGVQILKPATSVATSSKDKRQGALHESTASGWLDVPFSRTPLPPGQGPLFTPQQSAQLSDFQQFLARFEQPDSHKGKPPEIVLQAKLTDNRNKQPGSQKPLLSPEESQKLQTFRAWFEKFKAG</sequence>
<evidence type="ECO:0000259" key="10">
    <source>
        <dbReference type="Pfam" id="PF22600"/>
    </source>
</evidence>
<evidence type="ECO:0000256" key="1">
    <source>
        <dbReference type="ARBA" id="ARBA00001936"/>
    </source>
</evidence>
<dbReference type="SUPFAM" id="SSF54928">
    <property type="entry name" value="RNA-binding domain, RBD"/>
    <property type="match status" value="1"/>
</dbReference>
<dbReference type="SUPFAM" id="SSF81631">
    <property type="entry name" value="PAP/OAS1 substrate-binding domain"/>
    <property type="match status" value="1"/>
</dbReference>
<evidence type="ECO:0000256" key="5">
    <source>
        <dbReference type="ARBA" id="ARBA00022679"/>
    </source>
</evidence>
<proteinExistence type="predicted"/>
<keyword evidence="6" id="KW-0479">Metal-binding</keyword>
<dbReference type="OrthoDB" id="273917at2759"/>
<evidence type="ECO:0000259" key="9">
    <source>
        <dbReference type="Pfam" id="PF03828"/>
    </source>
</evidence>
<keyword evidence="4" id="KW-0963">Cytoplasm</keyword>
<evidence type="ECO:0000256" key="7">
    <source>
        <dbReference type="ARBA" id="ARBA00022842"/>
    </source>
</evidence>
<dbReference type="Pfam" id="PF03828">
    <property type="entry name" value="PAP_assoc"/>
    <property type="match status" value="1"/>
</dbReference>
<dbReference type="CDD" id="cd05402">
    <property type="entry name" value="NT_PAP_TUTase"/>
    <property type="match status" value="1"/>
</dbReference>
<dbReference type="AlphaFoldDB" id="A0A813FFX6"/>
<evidence type="ECO:0000313" key="11">
    <source>
        <dbReference type="EMBL" id="CAE8613353.1"/>
    </source>
</evidence>
<comment type="cofactor">
    <cofactor evidence="1">
        <name>Mn(2+)</name>
        <dbReference type="ChEBI" id="CHEBI:29035"/>
    </cofactor>
</comment>
<keyword evidence="12" id="KW-1185">Reference proteome</keyword>
<dbReference type="GO" id="GO:0031123">
    <property type="term" value="P:RNA 3'-end processing"/>
    <property type="evidence" value="ECO:0007669"/>
    <property type="project" value="TreeGrafter"/>
</dbReference>
<dbReference type="PANTHER" id="PTHR12271">
    <property type="entry name" value="POLY A POLYMERASE CID PAP -RELATED"/>
    <property type="match status" value="1"/>
</dbReference>
<evidence type="ECO:0000256" key="4">
    <source>
        <dbReference type="ARBA" id="ARBA00022490"/>
    </source>
</evidence>
<dbReference type="Gene3D" id="1.10.1410.10">
    <property type="match status" value="1"/>
</dbReference>
<feature type="region of interest" description="Disordered" evidence="8">
    <location>
        <begin position="617"/>
        <end position="660"/>
    </location>
</feature>